<dbReference type="SUPFAM" id="SSF54713">
    <property type="entry name" value="Elongation factor Ts (EF-Ts), dimerisation domain"/>
    <property type="match status" value="1"/>
</dbReference>
<dbReference type="EMBL" id="CP001631">
    <property type="protein sequence ID" value="ACU53581.1"/>
    <property type="molecule type" value="Genomic_DNA"/>
</dbReference>
<dbReference type="AlphaFoldDB" id="C7LXX3"/>
<evidence type="ECO:0000256" key="5">
    <source>
        <dbReference type="ARBA" id="ARBA00025453"/>
    </source>
</evidence>
<dbReference type="InterPro" id="IPR036402">
    <property type="entry name" value="EF-Ts_dimer_sf"/>
</dbReference>
<dbReference type="KEGG" id="afo:Afer_0627"/>
<dbReference type="NCBIfam" id="TIGR00116">
    <property type="entry name" value="tsf"/>
    <property type="match status" value="1"/>
</dbReference>
<dbReference type="HOGENOM" id="CLU_047155_0_2_11"/>
<dbReference type="PROSITE" id="PS01126">
    <property type="entry name" value="EF_TS_1"/>
    <property type="match status" value="1"/>
</dbReference>
<dbReference type="Proteomes" id="UP000000771">
    <property type="component" value="Chromosome"/>
</dbReference>
<proteinExistence type="inferred from homology"/>
<dbReference type="FunFam" id="1.10.8.10:FF:000001">
    <property type="entry name" value="Elongation factor Ts"/>
    <property type="match status" value="1"/>
</dbReference>
<dbReference type="Gene3D" id="3.30.479.20">
    <property type="entry name" value="Elongation factor Ts, dimerisation domain"/>
    <property type="match status" value="2"/>
</dbReference>
<feature type="domain" description="Translation elongation factor EFTs/EF1B dimerisation" evidence="7">
    <location>
        <begin position="70"/>
        <end position="262"/>
    </location>
</feature>
<evidence type="ECO:0000256" key="3">
    <source>
        <dbReference type="ARBA" id="ARBA00022768"/>
    </source>
</evidence>
<accession>C7LXX3</accession>
<evidence type="ECO:0000313" key="8">
    <source>
        <dbReference type="EMBL" id="ACU53581.1"/>
    </source>
</evidence>
<dbReference type="eggNOG" id="COG0264">
    <property type="taxonomic scope" value="Bacteria"/>
</dbReference>
<feature type="region of interest" description="Involved in Mg(2+) ion dislocation from EF-Tu" evidence="6">
    <location>
        <begin position="79"/>
        <end position="82"/>
    </location>
</feature>
<dbReference type="Pfam" id="PF00889">
    <property type="entry name" value="EF_TS"/>
    <property type="match status" value="1"/>
</dbReference>
<dbReference type="InterPro" id="IPR009060">
    <property type="entry name" value="UBA-like_sf"/>
</dbReference>
<dbReference type="OrthoDB" id="9808348at2"/>
<evidence type="ECO:0000259" key="7">
    <source>
        <dbReference type="Pfam" id="PF00889"/>
    </source>
</evidence>
<comment type="subcellular location">
    <subcellularLocation>
        <location evidence="6">Cytoplasm</location>
    </subcellularLocation>
</comment>
<dbReference type="InterPro" id="IPR018101">
    <property type="entry name" value="Transl_elong_Ts_CS"/>
</dbReference>
<dbReference type="GO" id="GO:0003746">
    <property type="term" value="F:translation elongation factor activity"/>
    <property type="evidence" value="ECO:0007669"/>
    <property type="project" value="UniProtKB-UniRule"/>
</dbReference>
<dbReference type="InterPro" id="IPR001816">
    <property type="entry name" value="Transl_elong_EFTs/EF1B"/>
</dbReference>
<dbReference type="InterPro" id="IPR014039">
    <property type="entry name" value="Transl_elong_EFTs/EF1B_dimer"/>
</dbReference>
<evidence type="ECO:0000313" key="9">
    <source>
        <dbReference type="Proteomes" id="UP000000771"/>
    </source>
</evidence>
<dbReference type="STRING" id="525909.Afer_0627"/>
<sequence length="263" mass="28410">MVSASDVQALRRATGAGMLDAKKALEEADGDVERATRLLRERGLASAAKRVDRDNAEGAVALSLLEDRAGAIVELRCETDFVAKAQDFVNTANELAATVATDGEQAVAKFESIIEDLRLSLKENIALGRVVHFAAGDGDVVSGYLHVQADRGVNAVLVQLHGGTAELAHDIALHIAFARPRYLSRADVPAEEVERERETFEVQARNSGKPEAALAKIVEGRLDGFFKEICLLDQAFVKDEKRKIHDVLAGASVVRFAQVEIGR</sequence>
<comment type="function">
    <text evidence="5 6">Associates with the EF-Tu.GDP complex and induces the exchange of GDP to GTP. It remains bound to the aminoacyl-tRNA.EF-Tu.GTP complex up to the GTP hydrolysis stage on the ribosome.</text>
</comment>
<dbReference type="GO" id="GO:0005737">
    <property type="term" value="C:cytoplasm"/>
    <property type="evidence" value="ECO:0007669"/>
    <property type="project" value="UniProtKB-SubCell"/>
</dbReference>
<keyword evidence="9" id="KW-1185">Reference proteome</keyword>
<dbReference type="RefSeq" id="WP_015798076.1">
    <property type="nucleotide sequence ID" value="NC_013124.1"/>
</dbReference>
<gene>
    <name evidence="6" type="primary">tsf</name>
    <name evidence="8" type="ordered locus">Afer_0627</name>
</gene>
<keyword evidence="6" id="KW-0963">Cytoplasm</keyword>
<dbReference type="Gene3D" id="1.10.8.10">
    <property type="entry name" value="DNA helicase RuvA subunit, C-terminal domain"/>
    <property type="match status" value="1"/>
</dbReference>
<keyword evidence="3 6" id="KW-0251">Elongation factor</keyword>
<evidence type="ECO:0000256" key="4">
    <source>
        <dbReference type="ARBA" id="ARBA00022917"/>
    </source>
</evidence>
<evidence type="ECO:0000256" key="2">
    <source>
        <dbReference type="ARBA" id="ARBA00016956"/>
    </source>
</evidence>
<name>C7LXX3_ACIFD</name>
<protein>
    <recommendedName>
        <fullName evidence="2 6">Elongation factor Ts</fullName>
        <shortName evidence="6">EF-Ts</shortName>
    </recommendedName>
</protein>
<dbReference type="SUPFAM" id="SSF46934">
    <property type="entry name" value="UBA-like"/>
    <property type="match status" value="1"/>
</dbReference>
<dbReference type="CDD" id="cd14275">
    <property type="entry name" value="UBA_EF-Ts"/>
    <property type="match status" value="1"/>
</dbReference>
<dbReference type="Gene3D" id="1.10.286.20">
    <property type="match status" value="1"/>
</dbReference>
<organism evidence="8 9">
    <name type="scientific">Acidimicrobium ferrooxidans (strain DSM 10331 / JCM 15462 / NBRC 103882 / ICP)</name>
    <dbReference type="NCBI Taxonomy" id="525909"/>
    <lineage>
        <taxon>Bacteria</taxon>
        <taxon>Bacillati</taxon>
        <taxon>Actinomycetota</taxon>
        <taxon>Acidimicrobiia</taxon>
        <taxon>Acidimicrobiales</taxon>
        <taxon>Acidimicrobiaceae</taxon>
        <taxon>Acidimicrobium</taxon>
    </lineage>
</organism>
<dbReference type="FunFam" id="1.10.286.20:FF:000001">
    <property type="entry name" value="Elongation factor Ts"/>
    <property type="match status" value="1"/>
</dbReference>
<dbReference type="PANTHER" id="PTHR11741">
    <property type="entry name" value="ELONGATION FACTOR TS"/>
    <property type="match status" value="1"/>
</dbReference>
<dbReference type="PANTHER" id="PTHR11741:SF0">
    <property type="entry name" value="ELONGATION FACTOR TS, MITOCHONDRIAL"/>
    <property type="match status" value="1"/>
</dbReference>
<reference evidence="8 9" key="1">
    <citation type="journal article" date="2009" name="Stand. Genomic Sci.">
        <title>Complete genome sequence of Acidimicrobium ferrooxidans type strain (ICP).</title>
        <authorList>
            <person name="Clum A."/>
            <person name="Nolan M."/>
            <person name="Lang E."/>
            <person name="Glavina Del Rio T."/>
            <person name="Tice H."/>
            <person name="Copeland A."/>
            <person name="Cheng J.F."/>
            <person name="Lucas S."/>
            <person name="Chen F."/>
            <person name="Bruce D."/>
            <person name="Goodwin L."/>
            <person name="Pitluck S."/>
            <person name="Ivanova N."/>
            <person name="Mavrommatis K."/>
            <person name="Mikhailova N."/>
            <person name="Pati A."/>
            <person name="Chen A."/>
            <person name="Palaniappan K."/>
            <person name="Goker M."/>
            <person name="Spring S."/>
            <person name="Land M."/>
            <person name="Hauser L."/>
            <person name="Chang Y.J."/>
            <person name="Jeffries C.C."/>
            <person name="Chain P."/>
            <person name="Bristow J."/>
            <person name="Eisen J.A."/>
            <person name="Markowitz V."/>
            <person name="Hugenholtz P."/>
            <person name="Kyrpides N.C."/>
            <person name="Klenk H.P."/>
            <person name="Lapidus A."/>
        </authorList>
    </citation>
    <scope>NUCLEOTIDE SEQUENCE [LARGE SCALE GENOMIC DNA]</scope>
    <source>
        <strain evidence="9">DSM 10331 / JCM 15462 / NBRC 103882 / ICP</strain>
    </source>
</reference>
<comment type="similarity">
    <text evidence="1 6">Belongs to the EF-Ts family.</text>
</comment>
<keyword evidence="4 6" id="KW-0648">Protein biosynthesis</keyword>
<evidence type="ECO:0000256" key="1">
    <source>
        <dbReference type="ARBA" id="ARBA00005532"/>
    </source>
</evidence>
<evidence type="ECO:0000256" key="6">
    <source>
        <dbReference type="HAMAP-Rule" id="MF_00050"/>
    </source>
</evidence>
<dbReference type="HAMAP" id="MF_00050">
    <property type="entry name" value="EF_Ts"/>
    <property type="match status" value="1"/>
</dbReference>